<feature type="transmembrane region" description="Helical" evidence="1">
    <location>
        <begin position="264"/>
        <end position="281"/>
    </location>
</feature>
<feature type="transmembrane region" description="Helical" evidence="1">
    <location>
        <begin position="293"/>
        <end position="318"/>
    </location>
</feature>
<feature type="transmembrane region" description="Helical" evidence="1">
    <location>
        <begin position="45"/>
        <end position="65"/>
    </location>
</feature>
<evidence type="ECO:0000256" key="1">
    <source>
        <dbReference type="SAM" id="Phobius"/>
    </source>
</evidence>
<dbReference type="Proteomes" id="UP000198287">
    <property type="component" value="Unassembled WGS sequence"/>
</dbReference>
<feature type="transmembrane region" description="Helical" evidence="1">
    <location>
        <begin position="147"/>
        <end position="170"/>
    </location>
</feature>
<dbReference type="AlphaFoldDB" id="A0A226F0S2"/>
<evidence type="ECO:0000313" key="3">
    <source>
        <dbReference type="Proteomes" id="UP000198287"/>
    </source>
</evidence>
<gene>
    <name evidence="2" type="ORF">Fcan01_01264</name>
</gene>
<proteinExistence type="predicted"/>
<evidence type="ECO:0008006" key="4">
    <source>
        <dbReference type="Google" id="ProtNLM"/>
    </source>
</evidence>
<evidence type="ECO:0000313" key="2">
    <source>
        <dbReference type="EMBL" id="OXA63373.1"/>
    </source>
</evidence>
<dbReference type="EMBL" id="LNIX01000001">
    <property type="protein sequence ID" value="OXA63373.1"/>
    <property type="molecule type" value="Genomic_DNA"/>
</dbReference>
<protein>
    <recommendedName>
        <fullName evidence="4">Odorant receptor</fullName>
    </recommendedName>
</protein>
<name>A0A226F0S2_FOLCA</name>
<reference evidence="2 3" key="1">
    <citation type="submission" date="2015-12" db="EMBL/GenBank/DDBJ databases">
        <title>The genome of Folsomia candida.</title>
        <authorList>
            <person name="Faddeeva A."/>
            <person name="Derks M.F."/>
            <person name="Anvar Y."/>
            <person name="Smit S."/>
            <person name="Van Straalen N."/>
            <person name="Roelofs D."/>
        </authorList>
    </citation>
    <scope>NUCLEOTIDE SEQUENCE [LARGE SCALE GENOMIC DNA]</scope>
    <source>
        <strain evidence="2 3">VU population</strain>
        <tissue evidence="2">Whole body</tissue>
    </source>
</reference>
<accession>A0A226F0S2</accession>
<keyword evidence="1" id="KW-0472">Membrane</keyword>
<comment type="caution">
    <text evidence="2">The sequence shown here is derived from an EMBL/GenBank/DDBJ whole genome shotgun (WGS) entry which is preliminary data.</text>
</comment>
<keyword evidence="1" id="KW-1133">Transmembrane helix</keyword>
<organism evidence="2 3">
    <name type="scientific">Folsomia candida</name>
    <name type="common">Springtail</name>
    <dbReference type="NCBI Taxonomy" id="158441"/>
    <lineage>
        <taxon>Eukaryota</taxon>
        <taxon>Metazoa</taxon>
        <taxon>Ecdysozoa</taxon>
        <taxon>Arthropoda</taxon>
        <taxon>Hexapoda</taxon>
        <taxon>Collembola</taxon>
        <taxon>Entomobryomorpha</taxon>
        <taxon>Isotomoidea</taxon>
        <taxon>Isotomidae</taxon>
        <taxon>Proisotominae</taxon>
        <taxon>Folsomia</taxon>
    </lineage>
</organism>
<keyword evidence="3" id="KW-1185">Reference proteome</keyword>
<sequence length="390" mass="44507">MFCQFLSSLQFDLKVCNLLQCIPFEFQPNARRLIISRSSSQIQMFKLQCILSILYVSEMFLNLFFGSWTVMERLEGSIFFLVCLFGTISRWNYSVDIAPIQSINGFIFLEDYTLHDFAKFPTPVGKSVKIAIRIVQCCIPLVALGRFIWLILFSCSQPLILISMISDVYITQDLNIVAKYCVTSMIGFFDAWMCLHLMYSSSLWIIYIFFAGILSFENYFKILQCEISKIRSGRRMRKCVRFYRSLKILEISFNAYVANQFLPAVLLCCPALQLIGLLGWISKDRYEIEMLTCLAYSGIGVASFACTGFIFSLASYLYNGSDNVAIALRNRATSLNARERPVAKRELRACSAIQVRLGWSHIGKNTTLMIQGICVNQIMNMSLIMESLGV</sequence>
<keyword evidence="1" id="KW-0812">Transmembrane</keyword>